<sequence>MSEDRVRSEKLDEIGEYKGNPFRRRSVPLRWQGVAKVCVGMVLVPMRVMLCTLALCLSLGSILAVTYGDPPRDFLQPQDRKKRKFVEKVSKLCGRAVMIVMGGWNVEEHLAVDPPEVSVPGTYVIVSNHVSFMDIMYHVWRSTPSFIAKAEVSRIPIIGPLARVLQTIFVDRESGTTQSASMLLKSRLSIPGFPSTLVFPEATTSNNECLLPFHTGAFLAGAPVKIFVFEYGVVDFDYSYCGLTLPVLWSILSEPVLPLKVTSLPMYFPSEKERNDHFLYANNVRAEIQKVLCVPYSSFTLKDRNERNMSREDLSALVKQD</sequence>
<dbReference type="Proteomes" id="UP001157974">
    <property type="component" value="Unassembled WGS sequence"/>
</dbReference>
<evidence type="ECO:0000256" key="8">
    <source>
        <dbReference type="ARBA" id="ARBA00023098"/>
    </source>
</evidence>
<keyword evidence="8" id="KW-0443">Lipid metabolism</keyword>
<evidence type="ECO:0000256" key="5">
    <source>
        <dbReference type="ARBA" id="ARBA00022679"/>
    </source>
</evidence>
<dbReference type="AlphaFoldDB" id="A0AAV8UNN9"/>
<evidence type="ECO:0000256" key="2">
    <source>
        <dbReference type="ARBA" id="ARBA00005189"/>
    </source>
</evidence>
<reference evidence="15 16" key="1">
    <citation type="journal article" date="2023" name="Nat. Commun.">
        <title>Origin of minicircular mitochondrial genomes in red algae.</title>
        <authorList>
            <person name="Lee Y."/>
            <person name="Cho C.H."/>
            <person name="Lee Y.M."/>
            <person name="Park S.I."/>
            <person name="Yang J.H."/>
            <person name="West J.A."/>
            <person name="Bhattacharya D."/>
            <person name="Yoon H.S."/>
        </authorList>
    </citation>
    <scope>NUCLEOTIDE SEQUENCE [LARGE SCALE GENOMIC DNA]</scope>
    <source>
        <strain evidence="15 16">CCMP1338</strain>
        <tissue evidence="15">Whole cell</tissue>
    </source>
</reference>
<evidence type="ECO:0000256" key="6">
    <source>
        <dbReference type="ARBA" id="ARBA00022692"/>
    </source>
</evidence>
<comment type="subcellular location">
    <subcellularLocation>
        <location evidence="1">Membrane</location>
    </subcellularLocation>
</comment>
<feature type="transmembrane region" description="Helical" evidence="13">
    <location>
        <begin position="48"/>
        <end position="68"/>
    </location>
</feature>
<name>A0AAV8UNN9_9RHOD</name>
<keyword evidence="12" id="KW-0012">Acyltransferase</keyword>
<protein>
    <recommendedName>
        <fullName evidence="14">Phospholipid/glycerol acyltransferase domain-containing protein</fullName>
    </recommendedName>
</protein>
<keyword evidence="16" id="KW-1185">Reference proteome</keyword>
<evidence type="ECO:0000256" key="1">
    <source>
        <dbReference type="ARBA" id="ARBA00004370"/>
    </source>
</evidence>
<evidence type="ECO:0000259" key="14">
    <source>
        <dbReference type="SMART" id="SM00563"/>
    </source>
</evidence>
<comment type="pathway">
    <text evidence="2">Lipid metabolism.</text>
</comment>
<comment type="caution">
    <text evidence="15">The sequence shown here is derived from an EMBL/GenBank/DDBJ whole genome shotgun (WGS) entry which is preliminary data.</text>
</comment>
<evidence type="ECO:0000256" key="7">
    <source>
        <dbReference type="ARBA" id="ARBA00022989"/>
    </source>
</evidence>
<dbReference type="Pfam" id="PF01553">
    <property type="entry name" value="Acyltransferase"/>
    <property type="match status" value="1"/>
</dbReference>
<dbReference type="PANTHER" id="PTHR23063:SF52">
    <property type="entry name" value="LYSOPHOSPHATIDYLCHOLINE ACYLTRANSFERASE"/>
    <property type="match status" value="1"/>
</dbReference>
<keyword evidence="11" id="KW-1208">Phospholipid metabolism</keyword>
<dbReference type="EMBL" id="JAMWBK010000006">
    <property type="protein sequence ID" value="KAJ8904150.1"/>
    <property type="molecule type" value="Genomic_DNA"/>
</dbReference>
<gene>
    <name evidence="15" type="ORF">NDN08_000677</name>
</gene>
<evidence type="ECO:0000256" key="10">
    <source>
        <dbReference type="ARBA" id="ARBA00023209"/>
    </source>
</evidence>
<evidence type="ECO:0000256" key="12">
    <source>
        <dbReference type="ARBA" id="ARBA00023315"/>
    </source>
</evidence>
<proteinExistence type="inferred from homology"/>
<keyword evidence="4" id="KW-0444">Lipid biosynthesis</keyword>
<dbReference type="InterPro" id="IPR002123">
    <property type="entry name" value="Plipid/glycerol_acylTrfase"/>
</dbReference>
<organism evidence="15 16">
    <name type="scientific">Rhodosorus marinus</name>
    <dbReference type="NCBI Taxonomy" id="101924"/>
    <lineage>
        <taxon>Eukaryota</taxon>
        <taxon>Rhodophyta</taxon>
        <taxon>Stylonematophyceae</taxon>
        <taxon>Stylonematales</taxon>
        <taxon>Stylonemataceae</taxon>
        <taxon>Rhodosorus</taxon>
    </lineage>
</organism>
<evidence type="ECO:0000313" key="15">
    <source>
        <dbReference type="EMBL" id="KAJ8904150.1"/>
    </source>
</evidence>
<dbReference type="InterPro" id="IPR045252">
    <property type="entry name" value="LPCAT1-like"/>
</dbReference>
<evidence type="ECO:0000256" key="9">
    <source>
        <dbReference type="ARBA" id="ARBA00023136"/>
    </source>
</evidence>
<keyword evidence="10" id="KW-0594">Phospholipid biosynthesis</keyword>
<dbReference type="GO" id="GO:0008654">
    <property type="term" value="P:phospholipid biosynthetic process"/>
    <property type="evidence" value="ECO:0007669"/>
    <property type="project" value="UniProtKB-KW"/>
</dbReference>
<evidence type="ECO:0000256" key="11">
    <source>
        <dbReference type="ARBA" id="ARBA00023264"/>
    </source>
</evidence>
<evidence type="ECO:0000256" key="3">
    <source>
        <dbReference type="ARBA" id="ARBA00008655"/>
    </source>
</evidence>
<accession>A0AAV8UNN9</accession>
<evidence type="ECO:0000256" key="4">
    <source>
        <dbReference type="ARBA" id="ARBA00022516"/>
    </source>
</evidence>
<keyword evidence="9 13" id="KW-0472">Membrane</keyword>
<dbReference type="SMART" id="SM00563">
    <property type="entry name" value="PlsC"/>
    <property type="match status" value="1"/>
</dbReference>
<dbReference type="GO" id="GO:0008374">
    <property type="term" value="F:O-acyltransferase activity"/>
    <property type="evidence" value="ECO:0007669"/>
    <property type="project" value="InterPro"/>
</dbReference>
<feature type="domain" description="Phospholipid/glycerol acyltransferase" evidence="14">
    <location>
        <begin position="123"/>
        <end position="232"/>
    </location>
</feature>
<dbReference type="CDD" id="cd07991">
    <property type="entry name" value="LPLAT_LPCAT1-like"/>
    <property type="match status" value="1"/>
</dbReference>
<dbReference type="GO" id="GO:0016020">
    <property type="term" value="C:membrane"/>
    <property type="evidence" value="ECO:0007669"/>
    <property type="project" value="UniProtKB-SubCell"/>
</dbReference>
<keyword evidence="7 13" id="KW-1133">Transmembrane helix</keyword>
<keyword evidence="5" id="KW-0808">Transferase</keyword>
<comment type="similarity">
    <text evidence="3">Belongs to the 1-acyl-sn-glycerol-3-phosphate acyltransferase family.</text>
</comment>
<evidence type="ECO:0000256" key="13">
    <source>
        <dbReference type="SAM" id="Phobius"/>
    </source>
</evidence>
<evidence type="ECO:0000313" key="16">
    <source>
        <dbReference type="Proteomes" id="UP001157974"/>
    </source>
</evidence>
<dbReference type="SUPFAM" id="SSF69593">
    <property type="entry name" value="Glycerol-3-phosphate (1)-acyltransferase"/>
    <property type="match status" value="1"/>
</dbReference>
<keyword evidence="6 13" id="KW-0812">Transmembrane</keyword>
<dbReference type="PANTHER" id="PTHR23063">
    <property type="entry name" value="PHOSPHOLIPID ACYLTRANSFERASE"/>
    <property type="match status" value="1"/>
</dbReference>